<proteinExistence type="predicted"/>
<reference evidence="4 5" key="1">
    <citation type="submission" date="2020-10" db="EMBL/GenBank/DDBJ databases">
        <title>Plant Genome Project.</title>
        <authorList>
            <person name="Zhang R.-G."/>
        </authorList>
    </citation>
    <scope>NUCLEOTIDE SEQUENCE [LARGE SCALE GENOMIC DNA]</scope>
    <source>
        <strain evidence="4">FAFU-HL-1</strain>
        <tissue evidence="4">Leaf</tissue>
    </source>
</reference>
<feature type="chain" id="PRO_5032619779" evidence="3">
    <location>
        <begin position="24"/>
        <end position="267"/>
    </location>
</feature>
<evidence type="ECO:0000313" key="4">
    <source>
        <dbReference type="EMBL" id="KAF9683581.1"/>
    </source>
</evidence>
<dbReference type="OrthoDB" id="665669at2759"/>
<name>A0A835KCT8_9ROSI</name>
<feature type="region of interest" description="Disordered" evidence="2">
    <location>
        <begin position="29"/>
        <end position="112"/>
    </location>
</feature>
<protein>
    <submittedName>
        <fullName evidence="4">Uncharacterized protein</fullName>
    </submittedName>
</protein>
<keyword evidence="1 3" id="KW-0732">Signal</keyword>
<dbReference type="EMBL" id="JADGMS010000004">
    <property type="protein sequence ID" value="KAF9683581.1"/>
    <property type="molecule type" value="Genomic_DNA"/>
</dbReference>
<dbReference type="Proteomes" id="UP000657918">
    <property type="component" value="Chromosome 4"/>
</dbReference>
<comment type="caution">
    <text evidence="4">The sequence shown here is derived from an EMBL/GenBank/DDBJ whole genome shotgun (WGS) entry which is preliminary data.</text>
</comment>
<dbReference type="GO" id="GO:0071944">
    <property type="term" value="C:cell periphery"/>
    <property type="evidence" value="ECO:0007669"/>
    <property type="project" value="TreeGrafter"/>
</dbReference>
<feature type="compositionally biased region" description="Low complexity" evidence="2">
    <location>
        <begin position="39"/>
        <end position="63"/>
    </location>
</feature>
<accession>A0A835KCT8</accession>
<evidence type="ECO:0000256" key="1">
    <source>
        <dbReference type="ARBA" id="ARBA00022729"/>
    </source>
</evidence>
<feature type="signal peptide" evidence="3">
    <location>
        <begin position="1"/>
        <end position="23"/>
    </location>
</feature>
<sequence length="267" mass="28876">MGFVMAKALVPLLLSLLCFTVFSEKAEPPQRDASHHHPTAAPVSAPPSHHGHPPSQAPIQAPTPHHHHHHGHAPAPAPVHTPSRAPVHPPKPPTPPVAPALPPKPYHPSPPGNHFPRKLVAVQGVVYCKSCKYSGVDTLLGAKPVSAFLFSLRHGTYPLSDFEFMDSATVKLQCNNTKYPLEVKSTTDKNGYFIIKAPGTVTNYGVHKCKVWLVSAATTACSKITNLHGGLTGAVLRPEKKPFVDEKKREYALFSVGPFAFESKCPR</sequence>
<keyword evidence="5" id="KW-1185">Reference proteome</keyword>
<dbReference type="PANTHER" id="PTHR33470:SF22">
    <property type="entry name" value="POLLEN OLE E 1 ALLERGEN AND EXTENSIN FAMILY PROTEIN"/>
    <property type="match status" value="1"/>
</dbReference>
<dbReference type="Pfam" id="PF01190">
    <property type="entry name" value="Pollen_Ole_e_1"/>
    <property type="match status" value="1"/>
</dbReference>
<dbReference type="AlphaFoldDB" id="A0A835KCT8"/>
<evidence type="ECO:0000313" key="5">
    <source>
        <dbReference type="Proteomes" id="UP000657918"/>
    </source>
</evidence>
<feature type="compositionally biased region" description="Pro residues" evidence="2">
    <location>
        <begin position="87"/>
        <end position="112"/>
    </location>
</feature>
<evidence type="ECO:0000256" key="3">
    <source>
        <dbReference type="SAM" id="SignalP"/>
    </source>
</evidence>
<evidence type="ECO:0000256" key="2">
    <source>
        <dbReference type="SAM" id="MobiDB-lite"/>
    </source>
</evidence>
<gene>
    <name evidence="4" type="ORF">SADUNF_Sadunf04G0028700</name>
</gene>
<dbReference type="PANTHER" id="PTHR33470">
    <property type="entry name" value="OS01G0164075 PROTEIN"/>
    <property type="match status" value="1"/>
</dbReference>
<organism evidence="4 5">
    <name type="scientific">Salix dunnii</name>
    <dbReference type="NCBI Taxonomy" id="1413687"/>
    <lineage>
        <taxon>Eukaryota</taxon>
        <taxon>Viridiplantae</taxon>
        <taxon>Streptophyta</taxon>
        <taxon>Embryophyta</taxon>
        <taxon>Tracheophyta</taxon>
        <taxon>Spermatophyta</taxon>
        <taxon>Magnoliopsida</taxon>
        <taxon>eudicotyledons</taxon>
        <taxon>Gunneridae</taxon>
        <taxon>Pentapetalae</taxon>
        <taxon>rosids</taxon>
        <taxon>fabids</taxon>
        <taxon>Malpighiales</taxon>
        <taxon>Salicaceae</taxon>
        <taxon>Saliceae</taxon>
        <taxon>Salix</taxon>
    </lineage>
</organism>